<organism evidence="1 2">
    <name type="scientific">Penicillium vulpinum</name>
    <dbReference type="NCBI Taxonomy" id="29845"/>
    <lineage>
        <taxon>Eukaryota</taxon>
        <taxon>Fungi</taxon>
        <taxon>Dikarya</taxon>
        <taxon>Ascomycota</taxon>
        <taxon>Pezizomycotina</taxon>
        <taxon>Eurotiomycetes</taxon>
        <taxon>Eurotiomycetidae</taxon>
        <taxon>Eurotiales</taxon>
        <taxon>Aspergillaceae</taxon>
        <taxon>Penicillium</taxon>
    </lineage>
</organism>
<proteinExistence type="predicted"/>
<evidence type="ECO:0000313" key="2">
    <source>
        <dbReference type="Proteomes" id="UP000191518"/>
    </source>
</evidence>
<keyword evidence="2" id="KW-1185">Reference proteome</keyword>
<dbReference type="Proteomes" id="UP000191518">
    <property type="component" value="Unassembled WGS sequence"/>
</dbReference>
<protein>
    <submittedName>
        <fullName evidence="1">Uncharacterized protein</fullName>
    </submittedName>
</protein>
<reference evidence="2" key="1">
    <citation type="journal article" date="2017" name="Nat. Microbiol.">
        <title>Global analysis of biosynthetic gene clusters reveals vast potential of secondary metabolite production in Penicillium species.</title>
        <authorList>
            <person name="Nielsen J.C."/>
            <person name="Grijseels S."/>
            <person name="Prigent S."/>
            <person name="Ji B."/>
            <person name="Dainat J."/>
            <person name="Nielsen K.F."/>
            <person name="Frisvad J.C."/>
            <person name="Workman M."/>
            <person name="Nielsen J."/>
        </authorList>
    </citation>
    <scope>NUCLEOTIDE SEQUENCE [LARGE SCALE GENOMIC DNA]</scope>
    <source>
        <strain evidence="2">IBT 29486</strain>
    </source>
</reference>
<gene>
    <name evidence="1" type="ORF">PENVUL_c001G02901</name>
</gene>
<evidence type="ECO:0000313" key="1">
    <source>
        <dbReference type="EMBL" id="OQE12605.1"/>
    </source>
</evidence>
<accession>A0A1V6SF22</accession>
<name>A0A1V6SF22_9EURO</name>
<sequence>MLFVHSQCSTPRPLKEKVSKIPVVNVKYRFGTRQTLTIAQVLQYLTFVLTTLGQALFDLQPALSGHKFFEMQLLLGFRAETFRKTWPHIQPRKILPLGDVEGLIGA</sequence>
<comment type="caution">
    <text evidence="1">The sequence shown here is derived from an EMBL/GenBank/DDBJ whole genome shotgun (WGS) entry which is preliminary data.</text>
</comment>
<dbReference type="EMBL" id="MDYP01000001">
    <property type="protein sequence ID" value="OQE12605.1"/>
    <property type="molecule type" value="Genomic_DNA"/>
</dbReference>
<dbReference type="AlphaFoldDB" id="A0A1V6SF22"/>